<comment type="caution">
    <text evidence="2">The sequence shown here is derived from an EMBL/GenBank/DDBJ whole genome shotgun (WGS) entry which is preliminary data.</text>
</comment>
<feature type="region of interest" description="Disordered" evidence="1">
    <location>
        <begin position="1"/>
        <end position="99"/>
    </location>
</feature>
<name>A0A9P9YWB7_9MUSC</name>
<gene>
    <name evidence="2" type="ORF">M5D96_000017</name>
</gene>
<keyword evidence="3" id="KW-1185">Reference proteome</keyword>
<evidence type="ECO:0000313" key="3">
    <source>
        <dbReference type="Proteomes" id="UP001059596"/>
    </source>
</evidence>
<protein>
    <submittedName>
        <fullName evidence="2">Uncharacterized protein</fullName>
    </submittedName>
</protein>
<dbReference type="EMBL" id="JAMKOV010000001">
    <property type="protein sequence ID" value="KAI8043874.1"/>
    <property type="molecule type" value="Genomic_DNA"/>
</dbReference>
<evidence type="ECO:0000256" key="1">
    <source>
        <dbReference type="SAM" id="MobiDB-lite"/>
    </source>
</evidence>
<dbReference type="Proteomes" id="UP001059596">
    <property type="component" value="Chromosome 3R"/>
</dbReference>
<feature type="region of interest" description="Disordered" evidence="1">
    <location>
        <begin position="125"/>
        <end position="153"/>
    </location>
</feature>
<sequence length="167" mass="17135">MRPQRSRKLNSQLERAIQEAMTELDNISASSTPAATSSSSPSATTAALPASGPSVIAGQQQYQQHQQQQQQQQSPSSTNNKINGLARSKRQANTSGASMVLTTSTAATLSGLFNQQRAKPIRIAPAPPVATAPGTGHMGAMQGAGATAASTGTGNALARAEILKLAK</sequence>
<reference evidence="2" key="1">
    <citation type="journal article" date="2023" name="Genome Biol. Evol.">
        <title>Long-read-based Genome Assembly of Drosophila gunungcola Reveals Fewer Chemosensory Genes in Flower-breeding Species.</title>
        <authorList>
            <person name="Negi A."/>
            <person name="Liao B.Y."/>
            <person name="Yeh S.D."/>
        </authorList>
    </citation>
    <scope>NUCLEOTIDE SEQUENCE</scope>
    <source>
        <strain evidence="2">Sukarami</strain>
    </source>
</reference>
<accession>A0A9P9YWB7</accession>
<organism evidence="2 3">
    <name type="scientific">Drosophila gunungcola</name>
    <name type="common">fruit fly</name>
    <dbReference type="NCBI Taxonomy" id="103775"/>
    <lineage>
        <taxon>Eukaryota</taxon>
        <taxon>Metazoa</taxon>
        <taxon>Ecdysozoa</taxon>
        <taxon>Arthropoda</taxon>
        <taxon>Hexapoda</taxon>
        <taxon>Insecta</taxon>
        <taxon>Pterygota</taxon>
        <taxon>Neoptera</taxon>
        <taxon>Endopterygota</taxon>
        <taxon>Diptera</taxon>
        <taxon>Brachycera</taxon>
        <taxon>Muscomorpha</taxon>
        <taxon>Ephydroidea</taxon>
        <taxon>Drosophilidae</taxon>
        <taxon>Drosophila</taxon>
        <taxon>Sophophora</taxon>
    </lineage>
</organism>
<evidence type="ECO:0000313" key="2">
    <source>
        <dbReference type="EMBL" id="KAI8043874.1"/>
    </source>
</evidence>
<dbReference type="AlphaFoldDB" id="A0A9P9YWB7"/>
<proteinExistence type="predicted"/>
<feature type="compositionally biased region" description="Low complexity" evidence="1">
    <location>
        <begin position="28"/>
        <end position="73"/>
    </location>
</feature>
<feature type="compositionally biased region" description="Low complexity" evidence="1">
    <location>
        <begin position="131"/>
        <end position="153"/>
    </location>
</feature>